<evidence type="ECO:0000313" key="2">
    <source>
        <dbReference type="EMBL" id="OAT33401.1"/>
    </source>
</evidence>
<evidence type="ECO:0000256" key="1">
    <source>
        <dbReference type="SAM" id="Phobius"/>
    </source>
</evidence>
<dbReference type="EMBL" id="LXEQ01000001">
    <property type="protein sequence ID" value="OAT33401.1"/>
    <property type="molecule type" value="Genomic_DNA"/>
</dbReference>
<organism evidence="2 3">
    <name type="scientific">Buttiauxella ferragutiae ATCC 51602</name>
    <dbReference type="NCBI Taxonomy" id="1354252"/>
    <lineage>
        <taxon>Bacteria</taxon>
        <taxon>Pseudomonadati</taxon>
        <taxon>Pseudomonadota</taxon>
        <taxon>Gammaproteobacteria</taxon>
        <taxon>Enterobacterales</taxon>
        <taxon>Enterobacteriaceae</taxon>
        <taxon>Buttiauxella</taxon>
    </lineage>
</organism>
<feature type="transmembrane region" description="Helical" evidence="1">
    <location>
        <begin position="16"/>
        <end position="35"/>
    </location>
</feature>
<gene>
    <name evidence="2" type="ORF">M976_00148</name>
</gene>
<keyword evidence="3" id="KW-1185">Reference proteome</keyword>
<sequence length="158" mass="17475">MGSIDIMDIETSKKKVVAFIMVVFLTSMIIFLYNACSKTIMGLINSEDYIFYTWGSIPSFFALPVIIYGDVLCLSVLLPYSLKTTPALLKLIIPATIYAAAALVLGFMLSLIISIYPLGTNYYQCKATSIVSGSHYAKSKEMCKAREYSIDSEGETQK</sequence>
<keyword evidence="1" id="KW-0472">Membrane</keyword>
<protein>
    <submittedName>
        <fullName evidence="2">Uncharacterized DUF1240 family protein</fullName>
    </submittedName>
</protein>
<feature type="transmembrane region" description="Helical" evidence="1">
    <location>
        <begin position="91"/>
        <end position="116"/>
    </location>
</feature>
<accession>A0ABX2WE30</accession>
<evidence type="ECO:0000313" key="3">
    <source>
        <dbReference type="Proteomes" id="UP000078407"/>
    </source>
</evidence>
<feature type="transmembrane region" description="Helical" evidence="1">
    <location>
        <begin position="55"/>
        <end position="79"/>
    </location>
</feature>
<comment type="caution">
    <text evidence="2">The sequence shown here is derived from an EMBL/GenBank/DDBJ whole genome shotgun (WGS) entry which is preliminary data.</text>
</comment>
<dbReference type="Proteomes" id="UP000078407">
    <property type="component" value="Unassembled WGS sequence"/>
</dbReference>
<proteinExistence type="predicted"/>
<name>A0ABX2WE30_9ENTR</name>
<reference evidence="2 3" key="1">
    <citation type="submission" date="2016-04" db="EMBL/GenBank/DDBJ databases">
        <title>ATOL: Assembling a taxonomically balanced genome-scale reconstruction of the evolutionary history of the Enterobacteriaceae.</title>
        <authorList>
            <person name="Plunkett G.III."/>
            <person name="Neeno-Eckwall E.C."/>
            <person name="Glasner J.D."/>
            <person name="Perna N.T."/>
        </authorList>
    </citation>
    <scope>NUCLEOTIDE SEQUENCE [LARGE SCALE GENOMIC DNA]</scope>
    <source>
        <strain evidence="2 3">ATCC 51602</strain>
    </source>
</reference>
<keyword evidence="1" id="KW-1133">Transmembrane helix</keyword>
<keyword evidence="1" id="KW-0812">Transmembrane</keyword>